<dbReference type="EC" id="3.4.21.102" evidence="6"/>
<dbReference type="PANTHER" id="PTHR32060">
    <property type="entry name" value="TAIL-SPECIFIC PROTEASE"/>
    <property type="match status" value="1"/>
</dbReference>
<dbReference type="Gene3D" id="3.90.226.10">
    <property type="entry name" value="2-enoyl-CoA Hydratase, Chain A, domain 1"/>
    <property type="match status" value="1"/>
</dbReference>
<evidence type="ECO:0000256" key="1">
    <source>
        <dbReference type="ARBA" id="ARBA00009179"/>
    </source>
</evidence>
<organism evidence="6 7">
    <name type="scientific">Kitasatospora paracochleata</name>
    <dbReference type="NCBI Taxonomy" id="58354"/>
    <lineage>
        <taxon>Bacteria</taxon>
        <taxon>Bacillati</taxon>
        <taxon>Actinomycetota</taxon>
        <taxon>Actinomycetes</taxon>
        <taxon>Kitasatosporales</taxon>
        <taxon>Streptomycetaceae</taxon>
        <taxon>Kitasatospora</taxon>
    </lineage>
</organism>
<dbReference type="PROSITE" id="PS50106">
    <property type="entry name" value="PDZ"/>
    <property type="match status" value="1"/>
</dbReference>
<evidence type="ECO:0000313" key="7">
    <source>
        <dbReference type="Proteomes" id="UP001206483"/>
    </source>
</evidence>
<evidence type="ECO:0000259" key="5">
    <source>
        <dbReference type="PROSITE" id="PS50106"/>
    </source>
</evidence>
<dbReference type="InterPro" id="IPR005151">
    <property type="entry name" value="Tail-specific_protease"/>
</dbReference>
<dbReference type="InterPro" id="IPR001478">
    <property type="entry name" value="PDZ"/>
</dbReference>
<protein>
    <submittedName>
        <fullName evidence="6">Carboxyl-terminal processing protease</fullName>
        <ecNumber evidence="6">3.4.21.102</ecNumber>
    </submittedName>
</protein>
<dbReference type="Gene3D" id="2.30.42.10">
    <property type="match status" value="1"/>
</dbReference>
<evidence type="ECO:0000256" key="2">
    <source>
        <dbReference type="ARBA" id="ARBA00022670"/>
    </source>
</evidence>
<comment type="caution">
    <text evidence="6">The sequence shown here is derived from an EMBL/GenBank/DDBJ whole genome shotgun (WGS) entry which is preliminary data.</text>
</comment>
<keyword evidence="3 6" id="KW-0378">Hydrolase</keyword>
<dbReference type="SMART" id="SM00245">
    <property type="entry name" value="TSPc"/>
    <property type="match status" value="1"/>
</dbReference>
<dbReference type="SMART" id="SM00228">
    <property type="entry name" value="PDZ"/>
    <property type="match status" value="1"/>
</dbReference>
<dbReference type="Proteomes" id="UP001206483">
    <property type="component" value="Unassembled WGS sequence"/>
</dbReference>
<dbReference type="InterPro" id="IPR004447">
    <property type="entry name" value="Peptidase_S41A"/>
</dbReference>
<sequence length="366" mass="37095">MPTAQRVRQGATLSLLFGAVLLAGAAAGAWGEPVGLPQSRSGDSTRLAAQDLNGAALSPAQAERLVGESGDRWAAYLSPEEYADFTGGRYPGVGLSVERTGGATTVSDVVPGGPAASAGIAVGDRLLSIDGASADQLPVTDLVSRLRGERAGTAVALAVRRADGPVREVSLNRAELAVREVVVDHPRPGVVRIAVRAFTSGVAEQVRQAAQGAQGVVLDLRGSSGGLVQEAVATASLFLDGGPVASYQVQGSTRELTAAPGGDTATPLVVLVDGGTMSSAELLAGALQDRCRAVLVGSRTFGKASVQQPTRLADGSVLELTVGHYATPAGRSPDGTGLLPDVPVHPAEPADDLALRVLAGLRTRNT</sequence>
<dbReference type="Pfam" id="PF17820">
    <property type="entry name" value="PDZ_6"/>
    <property type="match status" value="1"/>
</dbReference>
<evidence type="ECO:0000256" key="3">
    <source>
        <dbReference type="ARBA" id="ARBA00022801"/>
    </source>
</evidence>
<dbReference type="CDD" id="cd07560">
    <property type="entry name" value="Peptidase_S41_CPP"/>
    <property type="match status" value="1"/>
</dbReference>
<keyword evidence="4" id="KW-0720">Serine protease</keyword>
<keyword evidence="2 6" id="KW-0645">Protease</keyword>
<dbReference type="GO" id="GO:0006508">
    <property type="term" value="P:proteolysis"/>
    <property type="evidence" value="ECO:0007669"/>
    <property type="project" value="UniProtKB-KW"/>
</dbReference>
<dbReference type="SUPFAM" id="SSF50156">
    <property type="entry name" value="PDZ domain-like"/>
    <property type="match status" value="1"/>
</dbReference>
<dbReference type="PANTHER" id="PTHR32060:SF30">
    <property type="entry name" value="CARBOXY-TERMINAL PROCESSING PROTEASE CTPA"/>
    <property type="match status" value="1"/>
</dbReference>
<dbReference type="InterPro" id="IPR036034">
    <property type="entry name" value="PDZ_sf"/>
</dbReference>
<evidence type="ECO:0000256" key="4">
    <source>
        <dbReference type="ARBA" id="ARBA00022825"/>
    </source>
</evidence>
<dbReference type="InterPro" id="IPR029045">
    <property type="entry name" value="ClpP/crotonase-like_dom_sf"/>
</dbReference>
<evidence type="ECO:0000313" key="6">
    <source>
        <dbReference type="EMBL" id="MCP2310077.1"/>
    </source>
</evidence>
<comment type="similarity">
    <text evidence="1">Belongs to the peptidase S41A family.</text>
</comment>
<dbReference type="EMBL" id="JAMZDX010000003">
    <property type="protein sequence ID" value="MCP2310077.1"/>
    <property type="molecule type" value="Genomic_DNA"/>
</dbReference>
<name>A0ABT1IY47_9ACTN</name>
<keyword evidence="7" id="KW-1185">Reference proteome</keyword>
<dbReference type="Gene3D" id="3.30.750.44">
    <property type="match status" value="1"/>
</dbReference>
<gene>
    <name evidence="6" type="ORF">FHR36_003210</name>
</gene>
<reference evidence="6 7" key="1">
    <citation type="submission" date="2022-06" db="EMBL/GenBank/DDBJ databases">
        <title>Sequencing the genomes of 1000 actinobacteria strains.</title>
        <authorList>
            <person name="Klenk H.-P."/>
        </authorList>
    </citation>
    <scope>NUCLEOTIDE SEQUENCE [LARGE SCALE GENOMIC DNA]</scope>
    <source>
        <strain evidence="6 7">DSM 41656</strain>
    </source>
</reference>
<dbReference type="SUPFAM" id="SSF52096">
    <property type="entry name" value="ClpP/crotonase"/>
    <property type="match status" value="1"/>
</dbReference>
<dbReference type="CDD" id="cd06782">
    <property type="entry name" value="cpPDZ_CPP-like"/>
    <property type="match status" value="1"/>
</dbReference>
<accession>A0ABT1IY47</accession>
<proteinExistence type="inferred from homology"/>
<dbReference type="InterPro" id="IPR041489">
    <property type="entry name" value="PDZ_6"/>
</dbReference>
<feature type="domain" description="PDZ" evidence="5">
    <location>
        <begin position="88"/>
        <end position="161"/>
    </location>
</feature>
<dbReference type="GO" id="GO:0004252">
    <property type="term" value="F:serine-type endopeptidase activity"/>
    <property type="evidence" value="ECO:0007669"/>
    <property type="project" value="UniProtKB-EC"/>
</dbReference>
<dbReference type="RefSeq" id="WP_253797896.1">
    <property type="nucleotide sequence ID" value="NZ_BAAAUB010000022.1"/>
</dbReference>
<dbReference type="Pfam" id="PF03572">
    <property type="entry name" value="Peptidase_S41"/>
    <property type="match status" value="1"/>
</dbReference>